<dbReference type="Gene3D" id="2.60.40.2440">
    <property type="entry name" value="Carbohydrate binding type-21 domain"/>
    <property type="match status" value="1"/>
</dbReference>
<feature type="domain" description="CBM21" evidence="2">
    <location>
        <begin position="358"/>
        <end position="467"/>
    </location>
</feature>
<feature type="compositionally biased region" description="Low complexity" evidence="1">
    <location>
        <begin position="826"/>
        <end position="844"/>
    </location>
</feature>
<evidence type="ECO:0000259" key="2">
    <source>
        <dbReference type="PROSITE" id="PS51159"/>
    </source>
</evidence>
<keyword evidence="4" id="KW-1185">Reference proteome</keyword>
<reference evidence="3" key="1">
    <citation type="submission" date="2016-06" db="EMBL/GenBank/DDBJ databases">
        <authorList>
            <person name="Cuomo C."/>
            <person name="Litvintseva A."/>
            <person name="Heitman J."/>
            <person name="Chen Y."/>
            <person name="Sun S."/>
            <person name="Springer D."/>
            <person name="Dromer F."/>
            <person name="Young S."/>
            <person name="Zeng Q."/>
            <person name="Chapman S."/>
            <person name="Gujja S."/>
            <person name="Saif S."/>
            <person name="Birren B."/>
        </authorList>
    </citation>
    <scope>NUCLEOTIDE SEQUENCE</scope>
    <source>
        <strain evidence="3">CBS 7841</strain>
    </source>
</reference>
<dbReference type="InterPro" id="IPR038175">
    <property type="entry name" value="CBM21_dom_sf"/>
</dbReference>
<dbReference type="GO" id="GO:0000164">
    <property type="term" value="C:protein phosphatase type 1 complex"/>
    <property type="evidence" value="ECO:0007669"/>
    <property type="project" value="TreeGrafter"/>
</dbReference>
<feature type="compositionally biased region" description="Polar residues" evidence="1">
    <location>
        <begin position="534"/>
        <end position="543"/>
    </location>
</feature>
<dbReference type="Pfam" id="PF03370">
    <property type="entry name" value="CBM_21"/>
    <property type="match status" value="1"/>
</dbReference>
<name>A0AAJ8M292_9TREE</name>
<feature type="region of interest" description="Disordered" evidence="1">
    <location>
        <begin position="810"/>
        <end position="848"/>
    </location>
</feature>
<accession>A0AAJ8M292</accession>
<dbReference type="PROSITE" id="PS51159">
    <property type="entry name" value="CBM21"/>
    <property type="match status" value="1"/>
</dbReference>
<dbReference type="GO" id="GO:0008157">
    <property type="term" value="F:protein phosphatase 1 binding"/>
    <property type="evidence" value="ECO:0007669"/>
    <property type="project" value="TreeGrafter"/>
</dbReference>
<feature type="region of interest" description="Disordered" evidence="1">
    <location>
        <begin position="523"/>
        <end position="550"/>
    </location>
</feature>
<dbReference type="KEGG" id="cdep:91089374"/>
<reference evidence="3" key="3">
    <citation type="submission" date="2024-01" db="EMBL/GenBank/DDBJ databases">
        <authorList>
            <person name="Coelho M.A."/>
            <person name="David-Palma M."/>
            <person name="Shea T."/>
            <person name="Sun S."/>
            <person name="Cuomo C.A."/>
            <person name="Heitman J."/>
        </authorList>
    </citation>
    <scope>NUCLEOTIDE SEQUENCE</scope>
    <source>
        <strain evidence="3">CBS 7841</strain>
    </source>
</reference>
<feature type="compositionally biased region" description="Polar residues" evidence="1">
    <location>
        <begin position="725"/>
        <end position="738"/>
    </location>
</feature>
<feature type="region of interest" description="Disordered" evidence="1">
    <location>
        <begin position="719"/>
        <end position="765"/>
    </location>
</feature>
<feature type="compositionally biased region" description="Polar residues" evidence="1">
    <location>
        <begin position="87"/>
        <end position="104"/>
    </location>
</feature>
<dbReference type="PANTHER" id="PTHR12307:SF36">
    <property type="entry name" value="GLYCOGEN-BINDING SUBUNIT 76A"/>
    <property type="match status" value="1"/>
</dbReference>
<protein>
    <recommendedName>
        <fullName evidence="2">CBM21 domain-containing protein</fullName>
    </recommendedName>
</protein>
<feature type="region of interest" description="Disordered" evidence="1">
    <location>
        <begin position="148"/>
        <end position="174"/>
    </location>
</feature>
<reference evidence="3" key="2">
    <citation type="journal article" date="2022" name="Elife">
        <title>Obligate sexual reproduction of a homothallic fungus closely related to the Cryptococcus pathogenic species complex.</title>
        <authorList>
            <person name="Passer A.R."/>
            <person name="Clancey S.A."/>
            <person name="Shea T."/>
            <person name="David-Palma M."/>
            <person name="Averette A.F."/>
            <person name="Boekhout T."/>
            <person name="Porcel B.M."/>
            <person name="Nowrousian M."/>
            <person name="Cuomo C.A."/>
            <person name="Sun S."/>
            <person name="Heitman J."/>
            <person name="Coelho M.A."/>
        </authorList>
    </citation>
    <scope>NUCLEOTIDE SEQUENCE</scope>
    <source>
        <strain evidence="3">CBS 7841</strain>
    </source>
</reference>
<evidence type="ECO:0000313" key="4">
    <source>
        <dbReference type="Proteomes" id="UP000094043"/>
    </source>
</evidence>
<proteinExistence type="predicted"/>
<feature type="region of interest" description="Disordered" evidence="1">
    <location>
        <begin position="266"/>
        <end position="288"/>
    </location>
</feature>
<gene>
    <name evidence="3" type="ORF">L203_105165</name>
</gene>
<dbReference type="InterPro" id="IPR005036">
    <property type="entry name" value="CBM21_dom"/>
</dbReference>
<dbReference type="Proteomes" id="UP000094043">
    <property type="component" value="Chromosome 6"/>
</dbReference>
<dbReference type="AlphaFoldDB" id="A0AAJ8M292"/>
<organism evidence="3 4">
    <name type="scientific">Cryptococcus depauperatus CBS 7841</name>
    <dbReference type="NCBI Taxonomy" id="1295531"/>
    <lineage>
        <taxon>Eukaryota</taxon>
        <taxon>Fungi</taxon>
        <taxon>Dikarya</taxon>
        <taxon>Basidiomycota</taxon>
        <taxon>Agaricomycotina</taxon>
        <taxon>Tremellomycetes</taxon>
        <taxon>Tremellales</taxon>
        <taxon>Cryptococcaceae</taxon>
        <taxon>Cryptococcus</taxon>
    </lineage>
</organism>
<evidence type="ECO:0000313" key="3">
    <source>
        <dbReference type="EMBL" id="WVN89935.1"/>
    </source>
</evidence>
<sequence>MMNRVPLFDLAALETGRSDAGRAPEGGNGSCAEKVPVLRNGPVKDASPILIAPPIPEREDTSVDRALIPLKPNVERSLGPETEDNSKTSTVVSRASVNHSSGRASPSRGVAVHVLPEVRSPSRKSLAMTEDSLPLAKRRGRRAKLFGFTELPGSSTSSPASSSQNSPDSTPLLKSQTVYQGNQSLPIASASTVSPFLPRHHPNVVYPNAPAHISPRRRENGLKLNFDGIIPIATSSEVQSASLVPSSYHNTLIRKKSGEILKSAMKRREDGTLTPGSESPLPRFESKSCPTTPSCPKYVHFDAQLERVKLFLHNQKPQVVSRDGTPTRDEEMEEFPFAELKEEERVLHVSLPNFPTSHEPGADLYLESLLLGDEREALKGTIMCKNIAFQKWVAVRFTFDWWQTTSEVTAVYKESVKGGKYDRFMFTIKLGDFLPRIEQKTLFLAVRYMANEREMWDSNDGQNYQVIFTRKAAPRQAFKGAREILPLQSVMGKAIGGKSSQWSVCGNKDNRMADLRAKLSHLTADDTDRPPLSPNSSKYSFFDSTRKGSPHDKMNALGSKVAELPGKGGALAARYDFGAALKTTRKNSNFPVDKPAEPLKVETGLLNFDSKVRTSHVVPNARSFKLDQNDTLSGDNVFTTSVSTVSSKTIAIPALKVQGPSPPEGSTPAEGVLPASVSSAPIVNLIEAPSVPAPKMLPLLNQVPLTRVKSAPARFIIGDPKENLSENLPPQLDSSDTASMSPPESPRSPPDLATSPKWSPKTAGNDSFSSLASYSSLIEQYCWAGDPKLESPRRTHSTSSLEQYFTRYSFSSGTSTPRASPSNAVSTPTPNSSYYTSFTNTTPTQDDVESVEDVLTDNFAGRVRPMVY</sequence>
<dbReference type="PANTHER" id="PTHR12307">
    <property type="entry name" value="PROTEIN PHOSPHATASE 1 REGULATORY SUBUNIT"/>
    <property type="match status" value="1"/>
</dbReference>
<feature type="region of interest" description="Disordered" evidence="1">
    <location>
        <begin position="72"/>
        <end position="109"/>
    </location>
</feature>
<dbReference type="EMBL" id="CP143789">
    <property type="protein sequence ID" value="WVN89935.1"/>
    <property type="molecule type" value="Genomic_DNA"/>
</dbReference>
<dbReference type="InterPro" id="IPR050782">
    <property type="entry name" value="PP1_regulatory_subunit_3"/>
</dbReference>
<dbReference type="RefSeq" id="XP_066070635.1">
    <property type="nucleotide sequence ID" value="XM_066214538.1"/>
</dbReference>
<feature type="compositionally biased region" description="Low complexity" evidence="1">
    <location>
        <begin position="152"/>
        <end position="171"/>
    </location>
</feature>
<evidence type="ECO:0000256" key="1">
    <source>
        <dbReference type="SAM" id="MobiDB-lite"/>
    </source>
</evidence>
<dbReference type="GO" id="GO:2001069">
    <property type="term" value="F:glycogen binding"/>
    <property type="evidence" value="ECO:0007669"/>
    <property type="project" value="TreeGrafter"/>
</dbReference>
<feature type="compositionally biased region" description="Polar residues" evidence="1">
    <location>
        <begin position="810"/>
        <end position="825"/>
    </location>
</feature>
<dbReference type="GO" id="GO:0005979">
    <property type="term" value="P:regulation of glycogen biosynthetic process"/>
    <property type="evidence" value="ECO:0007669"/>
    <property type="project" value="TreeGrafter"/>
</dbReference>
<dbReference type="GeneID" id="91089374"/>